<organism evidence="2 3">
    <name type="scientific">Pleuronectes platessa</name>
    <name type="common">European plaice</name>
    <dbReference type="NCBI Taxonomy" id="8262"/>
    <lineage>
        <taxon>Eukaryota</taxon>
        <taxon>Metazoa</taxon>
        <taxon>Chordata</taxon>
        <taxon>Craniata</taxon>
        <taxon>Vertebrata</taxon>
        <taxon>Euteleostomi</taxon>
        <taxon>Actinopterygii</taxon>
        <taxon>Neopterygii</taxon>
        <taxon>Teleostei</taxon>
        <taxon>Neoteleostei</taxon>
        <taxon>Acanthomorphata</taxon>
        <taxon>Carangaria</taxon>
        <taxon>Pleuronectiformes</taxon>
        <taxon>Pleuronectoidei</taxon>
        <taxon>Pleuronectidae</taxon>
        <taxon>Pleuronectes</taxon>
    </lineage>
</organism>
<reference evidence="2" key="1">
    <citation type="submission" date="2020-03" db="EMBL/GenBank/DDBJ databases">
        <authorList>
            <person name="Weist P."/>
        </authorList>
    </citation>
    <scope>NUCLEOTIDE SEQUENCE</scope>
</reference>
<accession>A0A9N7YNC4</accession>
<dbReference type="Proteomes" id="UP001153269">
    <property type="component" value="Unassembled WGS sequence"/>
</dbReference>
<dbReference type="EMBL" id="CADEAL010001557">
    <property type="protein sequence ID" value="CAB1433457.1"/>
    <property type="molecule type" value="Genomic_DNA"/>
</dbReference>
<name>A0A9N7YNC4_PLEPL</name>
<protein>
    <submittedName>
        <fullName evidence="2">Uncharacterized protein</fullName>
    </submittedName>
</protein>
<proteinExistence type="predicted"/>
<feature type="compositionally biased region" description="Polar residues" evidence="1">
    <location>
        <begin position="64"/>
        <end position="84"/>
    </location>
</feature>
<comment type="caution">
    <text evidence="2">The sequence shown here is derived from an EMBL/GenBank/DDBJ whole genome shotgun (WGS) entry which is preliminary data.</text>
</comment>
<feature type="region of interest" description="Disordered" evidence="1">
    <location>
        <begin position="55"/>
        <end position="92"/>
    </location>
</feature>
<keyword evidence="3" id="KW-1185">Reference proteome</keyword>
<gene>
    <name evidence="2" type="ORF">PLEPLA_LOCUS21548</name>
</gene>
<sequence>MEAWRHGGMEGWRDGGMEGWRVIDDKKRGRRGMRDFMRGKRQKKEDQCNQICGGGVEGGESGRNLLQPTGHRSQGMSEHGSTMFSPAPSEAAEQPEVHLLSHPGKLDPAQTAVSSSNILSIAAITKSNQMFPACHDQDHDPSCFSSVTHLGTLIAREGVRIRTGGLWMCANSSNGTTSLRMSAAPCAKNIQGCNNICFLLRLRQTPSPSL</sequence>
<evidence type="ECO:0000313" key="2">
    <source>
        <dbReference type="EMBL" id="CAB1433457.1"/>
    </source>
</evidence>
<dbReference type="AlphaFoldDB" id="A0A9N7YNC4"/>
<evidence type="ECO:0000313" key="3">
    <source>
        <dbReference type="Proteomes" id="UP001153269"/>
    </source>
</evidence>
<evidence type="ECO:0000256" key="1">
    <source>
        <dbReference type="SAM" id="MobiDB-lite"/>
    </source>
</evidence>